<dbReference type="Pfam" id="PF14307">
    <property type="entry name" value="Glyco_tran_WbsX"/>
    <property type="match status" value="1"/>
</dbReference>
<proteinExistence type="predicted"/>
<reference evidence="1" key="2">
    <citation type="submission" date="2021-04" db="EMBL/GenBank/DDBJ databases">
        <authorList>
            <person name="Gilroy R."/>
        </authorList>
    </citation>
    <scope>NUCLEOTIDE SEQUENCE</scope>
    <source>
        <strain evidence="1">CHK179-7159</strain>
    </source>
</reference>
<sequence length="361" mass="43660">MKIIAFYLPQFHEIEENNIWWGEGFTEWTNVKKAIPLYKGHRQPRIPYKAFYYNLLDLQTLKYQAKLAGEYGISGFCYYHYWFNGKLLLEKPVELLLKNEDIDIQFCFCWANEPWTRSWDGKNRKIIMPQQYGGMEDWEKHFNYLLPYFKDHRYIKMDNCPMFILYKSEDIKQCGQMIDFFNRRCREYGFNGIYIAEEINGSQKKPVYQNSRAVVEFEPSYVINDYNNVALMLVKAIREIRKNIFHRPIFFSYDRLWKKILKEKLEFSNKQIFFGAFVDWDNTPRRGKKATVVRGYSREKFERYMRLLIKKAEEKGGEYLFINAWNEWAEGAYLEPDECWGFQKLSIIKKVLAEIQKEELN</sequence>
<accession>A0A9D2I5P5</accession>
<name>A0A9D2I5P5_9FIRM</name>
<dbReference type="PANTHER" id="PTHR41244:SF1">
    <property type="entry name" value="GLYCOSYLTRANSFERASE"/>
    <property type="match status" value="1"/>
</dbReference>
<gene>
    <name evidence="1" type="ORF">H9717_06820</name>
</gene>
<dbReference type="Gene3D" id="3.20.20.80">
    <property type="entry name" value="Glycosidases"/>
    <property type="match status" value="1"/>
</dbReference>
<protein>
    <submittedName>
        <fullName evidence="1">Glycoside hydrolase family 99-like domain-containing protein</fullName>
    </submittedName>
</protein>
<dbReference type="AlphaFoldDB" id="A0A9D2I5P5"/>
<dbReference type="CDD" id="cd11579">
    <property type="entry name" value="Glyco_tran_WbsX"/>
    <property type="match status" value="1"/>
</dbReference>
<keyword evidence="1" id="KW-0378">Hydrolase</keyword>
<evidence type="ECO:0000313" key="2">
    <source>
        <dbReference type="Proteomes" id="UP000886858"/>
    </source>
</evidence>
<dbReference type="Proteomes" id="UP000886858">
    <property type="component" value="Unassembled WGS sequence"/>
</dbReference>
<dbReference type="PANTHER" id="PTHR41244">
    <property type="entry name" value="RHAMNAN SYNTHESIS F"/>
    <property type="match status" value="1"/>
</dbReference>
<comment type="caution">
    <text evidence="1">The sequence shown here is derived from an EMBL/GenBank/DDBJ whole genome shotgun (WGS) entry which is preliminary data.</text>
</comment>
<reference evidence="1" key="1">
    <citation type="journal article" date="2021" name="PeerJ">
        <title>Extensive microbial diversity within the chicken gut microbiome revealed by metagenomics and culture.</title>
        <authorList>
            <person name="Gilroy R."/>
            <person name="Ravi A."/>
            <person name="Getino M."/>
            <person name="Pursley I."/>
            <person name="Horton D.L."/>
            <person name="Alikhan N.F."/>
            <person name="Baker D."/>
            <person name="Gharbi K."/>
            <person name="Hall N."/>
            <person name="Watson M."/>
            <person name="Adriaenssens E.M."/>
            <person name="Foster-Nyarko E."/>
            <person name="Jarju S."/>
            <person name="Secka A."/>
            <person name="Antonio M."/>
            <person name="Oren A."/>
            <person name="Chaudhuri R.R."/>
            <person name="La Ragione R."/>
            <person name="Hildebrand F."/>
            <person name="Pallen M.J."/>
        </authorList>
    </citation>
    <scope>NUCLEOTIDE SEQUENCE</scope>
    <source>
        <strain evidence="1">CHK179-7159</strain>
    </source>
</reference>
<dbReference type="GO" id="GO:0016787">
    <property type="term" value="F:hydrolase activity"/>
    <property type="evidence" value="ECO:0007669"/>
    <property type="project" value="UniProtKB-KW"/>
</dbReference>
<dbReference type="InterPro" id="IPR032719">
    <property type="entry name" value="WbsX"/>
</dbReference>
<dbReference type="EMBL" id="DWYY01000072">
    <property type="protein sequence ID" value="HJA92815.1"/>
    <property type="molecule type" value="Genomic_DNA"/>
</dbReference>
<organism evidence="1 2">
    <name type="scientific">Candidatus Eisenbergiella merdipullorum</name>
    <dbReference type="NCBI Taxonomy" id="2838553"/>
    <lineage>
        <taxon>Bacteria</taxon>
        <taxon>Bacillati</taxon>
        <taxon>Bacillota</taxon>
        <taxon>Clostridia</taxon>
        <taxon>Lachnospirales</taxon>
        <taxon>Lachnospiraceae</taxon>
        <taxon>Eisenbergiella</taxon>
    </lineage>
</organism>
<evidence type="ECO:0000313" key="1">
    <source>
        <dbReference type="EMBL" id="HJA92815.1"/>
    </source>
</evidence>